<gene>
    <name evidence="2" type="ORF">DES52_106138</name>
</gene>
<evidence type="ECO:0000313" key="2">
    <source>
        <dbReference type="EMBL" id="PYE54173.1"/>
    </source>
</evidence>
<reference evidence="2 3" key="1">
    <citation type="submission" date="2018-06" db="EMBL/GenBank/DDBJ databases">
        <title>Genomic Encyclopedia of Type Strains, Phase IV (KMG-IV): sequencing the most valuable type-strain genomes for metagenomic binning, comparative biology and taxonomic classification.</title>
        <authorList>
            <person name="Goeker M."/>
        </authorList>
    </citation>
    <scope>NUCLEOTIDE SEQUENCE [LARGE SCALE GENOMIC DNA]</scope>
    <source>
        <strain evidence="2 3">DSM 18048</strain>
    </source>
</reference>
<proteinExistence type="predicted"/>
<feature type="signal peptide" evidence="1">
    <location>
        <begin position="1"/>
        <end position="19"/>
    </location>
</feature>
<dbReference type="RefSeq" id="WP_110886557.1">
    <property type="nucleotide sequence ID" value="NZ_QJSX01000006.1"/>
</dbReference>
<dbReference type="AlphaFoldDB" id="A0A318S678"/>
<feature type="chain" id="PRO_5016364302" evidence="1">
    <location>
        <begin position="20"/>
        <end position="165"/>
    </location>
</feature>
<evidence type="ECO:0000313" key="3">
    <source>
        <dbReference type="Proteomes" id="UP000248326"/>
    </source>
</evidence>
<keyword evidence="1" id="KW-0732">Signal</keyword>
<sequence length="165" mass="18044">MKRFLISVLSCALASFAMAQNVNENDNLRGVKVCIDDASFTAGIGALGATSQTLAQGLYDYFVNRMKAEKIDFLENGTKDCVDFIVNLDFGATTGTPRAWYGELSVEDDGAYASLDAKDKYRLPVTIWSNSYYGVLTDNVGLADFLLTQGKTIIDEFVKAYKSAN</sequence>
<dbReference type="OrthoDB" id="68722at2"/>
<accession>A0A318S678</accession>
<evidence type="ECO:0000256" key="1">
    <source>
        <dbReference type="SAM" id="SignalP"/>
    </source>
</evidence>
<dbReference type="EMBL" id="QJSX01000006">
    <property type="protein sequence ID" value="PYE54173.1"/>
    <property type="molecule type" value="Genomic_DNA"/>
</dbReference>
<name>A0A318S678_9DEIO</name>
<keyword evidence="3" id="KW-1185">Reference proteome</keyword>
<comment type="caution">
    <text evidence="2">The sequence shown here is derived from an EMBL/GenBank/DDBJ whole genome shotgun (WGS) entry which is preliminary data.</text>
</comment>
<organism evidence="2 3">
    <name type="scientific">Deinococcus yavapaiensis KR-236</name>
    <dbReference type="NCBI Taxonomy" id="694435"/>
    <lineage>
        <taxon>Bacteria</taxon>
        <taxon>Thermotogati</taxon>
        <taxon>Deinococcota</taxon>
        <taxon>Deinococci</taxon>
        <taxon>Deinococcales</taxon>
        <taxon>Deinococcaceae</taxon>
        <taxon>Deinococcus</taxon>
    </lineage>
</organism>
<dbReference type="Proteomes" id="UP000248326">
    <property type="component" value="Unassembled WGS sequence"/>
</dbReference>
<protein>
    <submittedName>
        <fullName evidence="2">Uncharacterized protein</fullName>
    </submittedName>
</protein>